<dbReference type="STRING" id="474950.SAMN05421771_3303"/>
<keyword evidence="1 11" id="KW-1003">Cell membrane</keyword>
<dbReference type="GO" id="GO:0005886">
    <property type="term" value="C:plasma membrane"/>
    <property type="evidence" value="ECO:0007669"/>
    <property type="project" value="UniProtKB-SubCell"/>
</dbReference>
<feature type="modified residue" description="Pyruvic acid (Ser); by autocatalysis" evidence="11">
    <location>
        <position position="173"/>
    </location>
</feature>
<feature type="chain" id="PRO_5023546350" description="Phosphatidylserine decarboxylase alpha chain" evidence="11">
    <location>
        <begin position="173"/>
        <end position="213"/>
    </location>
</feature>
<evidence type="ECO:0000256" key="7">
    <source>
        <dbReference type="ARBA" id="ARBA00023209"/>
    </source>
</evidence>
<dbReference type="InterPro" id="IPR033175">
    <property type="entry name" value="PSD-A"/>
</dbReference>
<evidence type="ECO:0000256" key="5">
    <source>
        <dbReference type="ARBA" id="ARBA00023136"/>
    </source>
</evidence>
<keyword evidence="14" id="KW-1185">Reference proteome</keyword>
<protein>
    <recommendedName>
        <fullName evidence="11">Phosphatidylserine decarboxylase proenzyme</fullName>
        <ecNumber evidence="11">4.1.1.65</ecNumber>
    </recommendedName>
    <component>
        <recommendedName>
            <fullName evidence="11">Phosphatidylserine decarboxylase alpha chain</fullName>
        </recommendedName>
    </component>
    <component>
        <recommendedName>
            <fullName evidence="11">Phosphatidylserine decarboxylase beta chain</fullName>
        </recommendedName>
    </component>
</protein>
<evidence type="ECO:0000256" key="9">
    <source>
        <dbReference type="ARBA" id="ARBA00023264"/>
    </source>
</evidence>
<dbReference type="GO" id="GO:0004609">
    <property type="term" value="F:phosphatidylserine decarboxylase activity"/>
    <property type="evidence" value="ECO:0007669"/>
    <property type="project" value="UniProtKB-UniRule"/>
</dbReference>
<feature type="active site" description="Schiff-base intermediate with substrate; via pyruvic acid" evidence="11">
    <location>
        <position position="173"/>
    </location>
</feature>
<name>A0A1I6MR00_9BACT</name>
<dbReference type="UniPathway" id="UPA00558">
    <property type="reaction ID" value="UER00616"/>
</dbReference>
<comment type="catalytic activity">
    <reaction evidence="11">
        <text>a 1,2-diacyl-sn-glycero-3-phospho-L-serine + H(+) = a 1,2-diacyl-sn-glycero-3-phosphoethanolamine + CO2</text>
        <dbReference type="Rhea" id="RHEA:20828"/>
        <dbReference type="ChEBI" id="CHEBI:15378"/>
        <dbReference type="ChEBI" id="CHEBI:16526"/>
        <dbReference type="ChEBI" id="CHEBI:57262"/>
        <dbReference type="ChEBI" id="CHEBI:64612"/>
        <dbReference type="EC" id="4.1.1.65"/>
    </reaction>
</comment>
<keyword evidence="8 11" id="KW-0456">Lyase</keyword>
<keyword evidence="2 11" id="KW-0444">Lipid biosynthesis</keyword>
<keyword evidence="5 11" id="KW-0472">Membrane</keyword>
<evidence type="ECO:0000313" key="14">
    <source>
        <dbReference type="Proteomes" id="UP000199024"/>
    </source>
</evidence>
<dbReference type="AlphaFoldDB" id="A0A1I6MR00"/>
<comment type="similarity">
    <text evidence="11">Belongs to the phosphatidylserine decarboxylase family. PSD-A subfamily.</text>
</comment>
<dbReference type="PANTHER" id="PTHR35809:SF1">
    <property type="entry name" value="ARCHAETIDYLSERINE DECARBOXYLASE PROENZYME-RELATED"/>
    <property type="match status" value="1"/>
</dbReference>
<evidence type="ECO:0000256" key="4">
    <source>
        <dbReference type="ARBA" id="ARBA00023098"/>
    </source>
</evidence>
<comment type="pathway">
    <text evidence="11">Phospholipid metabolism; phosphatidylethanolamine biosynthesis; phosphatidylethanolamine from CDP-diacylglycerol: step 2/2.</text>
</comment>
<evidence type="ECO:0000256" key="12">
    <source>
        <dbReference type="SAM" id="Phobius"/>
    </source>
</evidence>
<comment type="function">
    <text evidence="11">Catalyzes the formation of phosphatidylethanolamine (PtdEtn) from phosphatidylserine (PtdSer).</text>
</comment>
<keyword evidence="3 11" id="KW-0210">Decarboxylase</keyword>
<reference evidence="13 14" key="1">
    <citation type="submission" date="2016-10" db="EMBL/GenBank/DDBJ databases">
        <authorList>
            <person name="de Groot N.N."/>
        </authorList>
    </citation>
    <scope>NUCLEOTIDE SEQUENCE [LARGE SCALE GENOMIC DNA]</scope>
    <source>
        <strain evidence="13 14">DSM 21001</strain>
    </source>
</reference>
<evidence type="ECO:0000256" key="1">
    <source>
        <dbReference type="ARBA" id="ARBA00022475"/>
    </source>
</evidence>
<evidence type="ECO:0000256" key="11">
    <source>
        <dbReference type="HAMAP-Rule" id="MF_00664"/>
    </source>
</evidence>
<dbReference type="RefSeq" id="WP_089840705.1">
    <property type="nucleotide sequence ID" value="NZ_FOZL01000001.1"/>
</dbReference>
<dbReference type="Pfam" id="PF02666">
    <property type="entry name" value="PS_Dcarbxylase"/>
    <property type="match status" value="1"/>
</dbReference>
<keyword evidence="4 11" id="KW-0443">Lipid metabolism</keyword>
<feature type="site" description="Cleavage (non-hydrolytic); by autocatalysis" evidence="11">
    <location>
        <begin position="172"/>
        <end position="173"/>
    </location>
</feature>
<dbReference type="EC" id="4.1.1.65" evidence="11"/>
<evidence type="ECO:0000256" key="3">
    <source>
        <dbReference type="ARBA" id="ARBA00022793"/>
    </source>
</evidence>
<proteinExistence type="inferred from homology"/>
<evidence type="ECO:0000256" key="8">
    <source>
        <dbReference type="ARBA" id="ARBA00023239"/>
    </source>
</evidence>
<dbReference type="GO" id="GO:0006646">
    <property type="term" value="P:phosphatidylethanolamine biosynthetic process"/>
    <property type="evidence" value="ECO:0007669"/>
    <property type="project" value="UniProtKB-UniRule"/>
</dbReference>
<evidence type="ECO:0000256" key="2">
    <source>
        <dbReference type="ARBA" id="ARBA00022516"/>
    </source>
</evidence>
<evidence type="ECO:0000313" key="13">
    <source>
        <dbReference type="EMBL" id="SFS17968.1"/>
    </source>
</evidence>
<keyword evidence="7 11" id="KW-0594">Phospholipid biosynthesis</keyword>
<keyword evidence="10 11" id="KW-0670">Pyruvate</keyword>
<sequence length="213" mass="23177">MVRDGIFYALGLMVVDVLLWKLTSMHWLAAIPIVLALFFLWFFRDPERVIPTGPGLVVSPGDGLVTEAEWIETTSGSRLRLSIFLNVFDVHVNRAPISGVVKHVEYRKGTFINAMSAEAVLTNEQTMIVIDGGGYEVGYKQIAGLIARRIVCAVKEGQKVERGQRVGLIKFGSRVDVLMPAEAVLKVKTGSRVVGGTTVLAELPSVIRAAVSA</sequence>
<keyword evidence="6 11" id="KW-0865">Zymogen</keyword>
<comment type="subunit">
    <text evidence="11">Heterodimer of a large membrane-associated beta subunit and a small pyruvoyl-containing alpha subunit.</text>
</comment>
<comment type="PTM">
    <text evidence="11">Is synthesized initially as an inactive proenzyme. Formation of the active enzyme involves a self-maturation process in which the active site pyruvoyl group is generated from an internal serine residue via an autocatalytic post-translational modification. Two non-identical subunits are generated from the proenzyme in this reaction, and the pyruvate is formed at the N-terminus of the alpha chain, which is derived from the carboxyl end of the proenzyme. The post-translation cleavage follows an unusual pathway, termed non-hydrolytic serinolysis, in which the side chain hydroxyl group of the serine supplies its oxygen atom to form the C-terminus of the beta chain, while the remainder of the serine residue undergoes an oxidative deamination to produce ammonia and the pyruvoyl prosthetic group on the alpha chain.</text>
</comment>
<organism evidence="13 14">
    <name type="scientific">Granulicella pectinivorans</name>
    <dbReference type="NCBI Taxonomy" id="474950"/>
    <lineage>
        <taxon>Bacteria</taxon>
        <taxon>Pseudomonadati</taxon>
        <taxon>Acidobacteriota</taxon>
        <taxon>Terriglobia</taxon>
        <taxon>Terriglobales</taxon>
        <taxon>Acidobacteriaceae</taxon>
        <taxon>Granulicella</taxon>
    </lineage>
</organism>
<feature type="chain" id="PRO_5023546351" description="Phosphatidylserine decarboxylase beta chain" evidence="11">
    <location>
        <begin position="1"/>
        <end position="172"/>
    </location>
</feature>
<dbReference type="OrthoDB" id="9790893at2"/>
<dbReference type="HAMAP" id="MF_00664">
    <property type="entry name" value="PS_decarb_PSD_A"/>
    <property type="match status" value="1"/>
</dbReference>
<dbReference type="PANTHER" id="PTHR35809">
    <property type="entry name" value="ARCHAETIDYLSERINE DECARBOXYLASE PROENZYME-RELATED"/>
    <property type="match status" value="1"/>
</dbReference>
<keyword evidence="12" id="KW-0812">Transmembrane</keyword>
<gene>
    <name evidence="11" type="primary">psd</name>
    <name evidence="13" type="ORF">SAMN05421771_3303</name>
</gene>
<accession>A0A1I6MR00</accession>
<dbReference type="InterPro" id="IPR003817">
    <property type="entry name" value="PS_Dcarbxylase"/>
</dbReference>
<dbReference type="Proteomes" id="UP000199024">
    <property type="component" value="Unassembled WGS sequence"/>
</dbReference>
<keyword evidence="9 11" id="KW-1208">Phospholipid metabolism</keyword>
<dbReference type="EMBL" id="FOZL01000001">
    <property type="protein sequence ID" value="SFS17968.1"/>
    <property type="molecule type" value="Genomic_DNA"/>
</dbReference>
<dbReference type="NCBIfam" id="NF003678">
    <property type="entry name" value="PRK05305.1-2"/>
    <property type="match status" value="1"/>
</dbReference>
<evidence type="ECO:0000256" key="10">
    <source>
        <dbReference type="ARBA" id="ARBA00023317"/>
    </source>
</evidence>
<dbReference type="NCBIfam" id="NF003685">
    <property type="entry name" value="PRK05305.2-5"/>
    <property type="match status" value="1"/>
</dbReference>
<comment type="subcellular location">
    <subcellularLocation>
        <location evidence="11">Cell membrane</location>
        <topology evidence="11">Peripheral membrane protein</topology>
    </subcellularLocation>
</comment>
<evidence type="ECO:0000256" key="6">
    <source>
        <dbReference type="ARBA" id="ARBA00023145"/>
    </source>
</evidence>
<feature type="transmembrane region" description="Helical" evidence="12">
    <location>
        <begin position="25"/>
        <end position="43"/>
    </location>
</feature>
<keyword evidence="12" id="KW-1133">Transmembrane helix</keyword>
<comment type="cofactor">
    <cofactor evidence="11">
        <name>pyruvate</name>
        <dbReference type="ChEBI" id="CHEBI:15361"/>
    </cofactor>
    <text evidence="11">Binds 1 pyruvoyl group covalently per subunit.</text>
</comment>